<dbReference type="EMBL" id="BORP01000004">
    <property type="protein sequence ID" value="GIO27706.1"/>
    <property type="molecule type" value="Genomic_DNA"/>
</dbReference>
<accession>A0A919X8V9</accession>
<dbReference type="AlphaFoldDB" id="A0A919X8V9"/>
<protein>
    <submittedName>
        <fullName evidence="1">TPR repeat-containing protein YsoA</fullName>
    </submittedName>
</protein>
<dbReference type="RefSeq" id="WP_212921174.1">
    <property type="nucleotide sequence ID" value="NZ_BORP01000004.1"/>
</dbReference>
<dbReference type="SUPFAM" id="SSF116965">
    <property type="entry name" value="Hypothetical protein MPN330"/>
    <property type="match status" value="1"/>
</dbReference>
<dbReference type="InterPro" id="IPR011990">
    <property type="entry name" value="TPR-like_helical_dom_sf"/>
</dbReference>
<sequence length="327" mass="39036">MQQNDENIILFPRWQNTLKNESLQAIQERRYEVALDKINRLLHYHVKDHEIIVGKIMCLMELGRFEEAEEVCEEVLINRQDENYYQYLHIYLTILFQTNKYSLLMERIEEEMISPELPLVMREQFEQLYELSIKLESDIVGKNSDIYCKELKQSVIDRDNFKQWRTISKLRSMNIAIDNTIIELLSNQDVHPVVKTNIFHWLQDQKYSGSVHIVKLGIDMQVIPIDVSEITVHPVYVKTIQNLSDLEQENPTLFLFLEKTLYRYFYVKYPILPPMEDSIFLAKSLQKISNQITHRLEVEEDTNIEKVLHFMEDIVQCEQLYLSIIED</sequence>
<dbReference type="Proteomes" id="UP000676917">
    <property type="component" value="Unassembled WGS sequence"/>
</dbReference>
<reference evidence="1" key="1">
    <citation type="submission" date="2021-03" db="EMBL/GenBank/DDBJ databases">
        <title>Antimicrobial resistance genes in bacteria isolated from Japanese honey, and their potential for conferring macrolide and lincosamide resistance in the American foulbrood pathogen Paenibacillus larvae.</title>
        <authorList>
            <person name="Okamoto M."/>
            <person name="Kumagai M."/>
            <person name="Kanamori H."/>
            <person name="Takamatsu D."/>
        </authorList>
    </citation>
    <scope>NUCLEOTIDE SEQUENCE</scope>
    <source>
        <strain evidence="1">J43TS3</strain>
    </source>
</reference>
<dbReference type="Pfam" id="PF14559">
    <property type="entry name" value="TPR_19"/>
    <property type="match status" value="1"/>
</dbReference>
<proteinExistence type="predicted"/>
<keyword evidence="2" id="KW-1185">Reference proteome</keyword>
<dbReference type="Gene3D" id="1.25.40.10">
    <property type="entry name" value="Tetratricopeptide repeat domain"/>
    <property type="match status" value="1"/>
</dbReference>
<name>A0A919X8V9_9BACI</name>
<dbReference type="SUPFAM" id="SSF48452">
    <property type="entry name" value="TPR-like"/>
    <property type="match status" value="1"/>
</dbReference>
<comment type="caution">
    <text evidence="1">The sequence shown here is derived from an EMBL/GenBank/DDBJ whole genome shotgun (WGS) entry which is preliminary data.</text>
</comment>
<organism evidence="1 2">
    <name type="scientific">Ornithinibacillus bavariensis</name>
    <dbReference type="NCBI Taxonomy" id="545502"/>
    <lineage>
        <taxon>Bacteria</taxon>
        <taxon>Bacillati</taxon>
        <taxon>Bacillota</taxon>
        <taxon>Bacilli</taxon>
        <taxon>Bacillales</taxon>
        <taxon>Bacillaceae</taxon>
        <taxon>Ornithinibacillus</taxon>
    </lineage>
</organism>
<evidence type="ECO:0000313" key="1">
    <source>
        <dbReference type="EMBL" id="GIO27706.1"/>
    </source>
</evidence>
<evidence type="ECO:0000313" key="2">
    <source>
        <dbReference type="Proteomes" id="UP000676917"/>
    </source>
</evidence>
<gene>
    <name evidence="1" type="primary">ysoA</name>
    <name evidence="1" type="ORF">J43TS3_23170</name>
</gene>